<name>A0ABD6BAL4_9EURY</name>
<comment type="caution">
    <text evidence="1">The sequence shown here is derived from an EMBL/GenBank/DDBJ whole genome shotgun (WGS) entry which is preliminary data.</text>
</comment>
<protein>
    <recommendedName>
        <fullName evidence="3">Phosphoribosyl-ATP pyrophosphohydrolase</fullName>
    </recommendedName>
</protein>
<dbReference type="Proteomes" id="UP001597111">
    <property type="component" value="Unassembled WGS sequence"/>
</dbReference>
<evidence type="ECO:0008006" key="3">
    <source>
        <dbReference type="Google" id="ProtNLM"/>
    </source>
</evidence>
<accession>A0ABD6BAL4</accession>
<keyword evidence="2" id="KW-1185">Reference proteome</keyword>
<gene>
    <name evidence="1" type="ORF">ACFR9S_15105</name>
</gene>
<reference evidence="1 2" key="1">
    <citation type="journal article" date="2019" name="Int. J. Syst. Evol. Microbiol.">
        <title>The Global Catalogue of Microorganisms (GCM) 10K type strain sequencing project: providing services to taxonomists for standard genome sequencing and annotation.</title>
        <authorList>
            <consortium name="The Broad Institute Genomics Platform"/>
            <consortium name="The Broad Institute Genome Sequencing Center for Infectious Disease"/>
            <person name="Wu L."/>
            <person name="Ma J."/>
        </authorList>
    </citation>
    <scope>NUCLEOTIDE SEQUENCE [LARGE SCALE GENOMIC DNA]</scope>
    <source>
        <strain evidence="1 2">CGMCC 1.12285</strain>
    </source>
</reference>
<evidence type="ECO:0000313" key="1">
    <source>
        <dbReference type="EMBL" id="MFD1527611.1"/>
    </source>
</evidence>
<proteinExistence type="predicted"/>
<dbReference type="AlphaFoldDB" id="A0ABD6BAL4"/>
<dbReference type="EMBL" id="JBHUDH010000241">
    <property type="protein sequence ID" value="MFD1527611.1"/>
    <property type="molecule type" value="Genomic_DNA"/>
</dbReference>
<organism evidence="1 2">
    <name type="scientific">Halolamina salina</name>
    <dbReference type="NCBI Taxonomy" id="1220023"/>
    <lineage>
        <taxon>Archaea</taxon>
        <taxon>Methanobacteriati</taxon>
        <taxon>Methanobacteriota</taxon>
        <taxon>Stenosarchaea group</taxon>
        <taxon>Halobacteria</taxon>
        <taxon>Halobacteriales</taxon>
        <taxon>Haloferacaceae</taxon>
    </lineage>
</organism>
<sequence length="108" mass="12275">MATGVSREYDKLVRDDVPGVIEADGETPVTHVVDGDAYEERLFEKLEEEVNELREEPSADELADVREVLTAIQDCLDIDDDVLKRVREEKAAERGRFEEGVVLERVED</sequence>
<dbReference type="InterPro" id="IPR038735">
    <property type="entry name" value="MSMEG_1276-like_NTP-PPase_dom"/>
</dbReference>
<dbReference type="RefSeq" id="WP_379732172.1">
    <property type="nucleotide sequence ID" value="NZ_JBHSWZ010000223.1"/>
</dbReference>
<evidence type="ECO:0000313" key="2">
    <source>
        <dbReference type="Proteomes" id="UP001597111"/>
    </source>
</evidence>
<dbReference type="CDD" id="cd11532">
    <property type="entry name" value="NTP-PPase_COG4997"/>
    <property type="match status" value="1"/>
</dbReference>